<keyword evidence="2" id="KW-1185">Reference proteome</keyword>
<dbReference type="Proteomes" id="UP000281406">
    <property type="component" value="Unassembled WGS sequence"/>
</dbReference>
<protein>
    <submittedName>
        <fullName evidence="1">Uncharacterized protein</fullName>
    </submittedName>
</protein>
<gene>
    <name evidence="1" type="ORF">DPX16_1133</name>
</gene>
<proteinExistence type="predicted"/>
<dbReference type="EMBL" id="RJVU01056109">
    <property type="protein sequence ID" value="ROK64908.1"/>
    <property type="molecule type" value="Genomic_DNA"/>
</dbReference>
<sequence>MNQSEPSLGLLVLPSGRDALTCCRRDFRNGSTSCELSDAPDPTCEAHWSADNIMVVDETGATDPTRVHHAGPQTLVLKGKHTDVILRMDCKPPKKSLKVSCNGPFECVCGEESDSASWRPKPEINHRLII</sequence>
<comment type="caution">
    <text evidence="1">The sequence shown here is derived from an EMBL/GenBank/DDBJ whole genome shotgun (WGS) entry which is preliminary data.</text>
</comment>
<evidence type="ECO:0000313" key="2">
    <source>
        <dbReference type="Proteomes" id="UP000281406"/>
    </source>
</evidence>
<reference evidence="1 2" key="1">
    <citation type="submission" date="2018-10" db="EMBL/GenBank/DDBJ databases">
        <title>Genome assembly for a Yunnan-Guizhou Plateau 3E fish, Anabarilius grahami (Regan), and its evolutionary and genetic applications.</title>
        <authorList>
            <person name="Jiang W."/>
        </authorList>
    </citation>
    <scope>NUCLEOTIDE SEQUENCE [LARGE SCALE GENOMIC DNA]</scope>
    <source>
        <strain evidence="1">AG-KIZ</strain>
        <tissue evidence="1">Muscle</tissue>
    </source>
</reference>
<accession>A0A3N0Y089</accession>
<dbReference type="OrthoDB" id="10482902at2759"/>
<dbReference type="AlphaFoldDB" id="A0A3N0Y089"/>
<evidence type="ECO:0000313" key="1">
    <source>
        <dbReference type="EMBL" id="ROK64908.1"/>
    </source>
</evidence>
<organism evidence="1 2">
    <name type="scientific">Anabarilius grahami</name>
    <name type="common">Kanglang fish</name>
    <name type="synonym">Barilius grahami</name>
    <dbReference type="NCBI Taxonomy" id="495550"/>
    <lineage>
        <taxon>Eukaryota</taxon>
        <taxon>Metazoa</taxon>
        <taxon>Chordata</taxon>
        <taxon>Craniata</taxon>
        <taxon>Vertebrata</taxon>
        <taxon>Euteleostomi</taxon>
        <taxon>Actinopterygii</taxon>
        <taxon>Neopterygii</taxon>
        <taxon>Teleostei</taxon>
        <taxon>Ostariophysi</taxon>
        <taxon>Cypriniformes</taxon>
        <taxon>Xenocyprididae</taxon>
        <taxon>Xenocypridinae</taxon>
        <taxon>Xenocypridinae incertae sedis</taxon>
        <taxon>Anabarilius</taxon>
    </lineage>
</organism>
<name>A0A3N0Y089_ANAGA</name>